<protein>
    <submittedName>
        <fullName evidence="3">Zinc ribbon domain-containing protein</fullName>
    </submittedName>
</protein>
<dbReference type="EMBL" id="JAEPWM010000024">
    <property type="protein sequence ID" value="MBK6009517.1"/>
    <property type="molecule type" value="Genomic_DNA"/>
</dbReference>
<evidence type="ECO:0000259" key="2">
    <source>
        <dbReference type="SMART" id="SM00834"/>
    </source>
</evidence>
<feature type="compositionally biased region" description="Low complexity" evidence="1">
    <location>
        <begin position="107"/>
        <end position="120"/>
    </location>
</feature>
<evidence type="ECO:0000313" key="3">
    <source>
        <dbReference type="EMBL" id="MBK6009517.1"/>
    </source>
</evidence>
<reference evidence="3" key="2">
    <citation type="submission" date="2021-01" db="EMBL/GenBank/DDBJ databases">
        <authorList>
            <person name="Kang M."/>
        </authorList>
    </citation>
    <scope>NUCLEOTIDE SEQUENCE</scope>
    <source>
        <strain evidence="3">KACC 17527</strain>
    </source>
</reference>
<accession>A0A934U2B8</accession>
<dbReference type="Pfam" id="PF09723">
    <property type="entry name" value="Zn_ribbon_8"/>
    <property type="match status" value="1"/>
</dbReference>
<dbReference type="PANTHER" id="PTHR34404">
    <property type="entry name" value="REGULATORY PROTEIN, FMDB FAMILY"/>
    <property type="match status" value="1"/>
</dbReference>
<dbReference type="SMART" id="SM00834">
    <property type="entry name" value="CxxC_CXXC_SSSS"/>
    <property type="match status" value="1"/>
</dbReference>
<evidence type="ECO:0000256" key="1">
    <source>
        <dbReference type="SAM" id="MobiDB-lite"/>
    </source>
</evidence>
<dbReference type="RefSeq" id="WP_201178182.1">
    <property type="nucleotide sequence ID" value="NZ_JAEPWM010000024.1"/>
</dbReference>
<evidence type="ECO:0000313" key="4">
    <source>
        <dbReference type="Proteomes" id="UP000630528"/>
    </source>
</evidence>
<dbReference type="AlphaFoldDB" id="A0A934U2B8"/>
<feature type="compositionally biased region" description="Polar residues" evidence="1">
    <location>
        <begin position="93"/>
        <end position="106"/>
    </location>
</feature>
<gene>
    <name evidence="3" type="ORF">JJB11_25745</name>
</gene>
<reference evidence="3" key="1">
    <citation type="journal article" date="2012" name="J. Microbiol. Biotechnol.">
        <title>Ramlibacter ginsenosidimutans sp. nov., with ginsenoside-converting activity.</title>
        <authorList>
            <person name="Wang L."/>
            <person name="An D.S."/>
            <person name="Kim S.G."/>
            <person name="Jin F.X."/>
            <person name="Kim S.C."/>
            <person name="Lee S.T."/>
            <person name="Im W.T."/>
        </authorList>
    </citation>
    <scope>NUCLEOTIDE SEQUENCE</scope>
    <source>
        <strain evidence="3">KACC 17527</strain>
    </source>
</reference>
<keyword evidence="4" id="KW-1185">Reference proteome</keyword>
<proteinExistence type="predicted"/>
<feature type="domain" description="Putative regulatory protein FmdB zinc ribbon" evidence="2">
    <location>
        <begin position="1"/>
        <end position="42"/>
    </location>
</feature>
<sequence length="120" mass="11858">MPIYAYKCGSCGHAKDVLQKVSDAPLTVCPSCGAESFSKQITAAGFQLKGSGWYVTDFRGGSKGAGSESAPDKAADKAADKPAEAGKTDSGKSDSASTPSTKSDAPSASAGGCGASCACH</sequence>
<dbReference type="InterPro" id="IPR013429">
    <property type="entry name" value="Regulatory_FmdB_Zinc_ribbon"/>
</dbReference>
<dbReference type="Proteomes" id="UP000630528">
    <property type="component" value="Unassembled WGS sequence"/>
</dbReference>
<dbReference type="PANTHER" id="PTHR34404:SF2">
    <property type="entry name" value="CONSERVED SERINE RICH PROTEIN"/>
    <property type="match status" value="1"/>
</dbReference>
<dbReference type="NCBIfam" id="TIGR02605">
    <property type="entry name" value="CxxC_CxxC_SSSS"/>
    <property type="match status" value="1"/>
</dbReference>
<name>A0A934U2B8_9BURK</name>
<organism evidence="3 4">
    <name type="scientific">Ramlibacter ginsenosidimutans</name>
    <dbReference type="NCBI Taxonomy" id="502333"/>
    <lineage>
        <taxon>Bacteria</taxon>
        <taxon>Pseudomonadati</taxon>
        <taxon>Pseudomonadota</taxon>
        <taxon>Betaproteobacteria</taxon>
        <taxon>Burkholderiales</taxon>
        <taxon>Comamonadaceae</taxon>
        <taxon>Ramlibacter</taxon>
    </lineage>
</organism>
<comment type="caution">
    <text evidence="3">The sequence shown here is derived from an EMBL/GenBank/DDBJ whole genome shotgun (WGS) entry which is preliminary data.</text>
</comment>
<feature type="compositionally biased region" description="Basic and acidic residues" evidence="1">
    <location>
        <begin position="70"/>
        <end position="92"/>
    </location>
</feature>
<feature type="region of interest" description="Disordered" evidence="1">
    <location>
        <begin position="61"/>
        <end position="120"/>
    </location>
</feature>